<dbReference type="PANTHER" id="PTHR41309:SF2">
    <property type="entry name" value="MEMBRANE PROTEIN"/>
    <property type="match status" value="1"/>
</dbReference>
<keyword evidence="3" id="KW-1185">Reference proteome</keyword>
<evidence type="ECO:0000313" key="2">
    <source>
        <dbReference type="EMBL" id="AYO31493.1"/>
    </source>
</evidence>
<evidence type="ECO:0000313" key="3">
    <source>
        <dbReference type="Proteomes" id="UP000280960"/>
    </source>
</evidence>
<feature type="transmembrane region" description="Helical" evidence="1">
    <location>
        <begin position="39"/>
        <end position="57"/>
    </location>
</feature>
<organism evidence="2 3">
    <name type="scientific">Biomaibacter acetigenes</name>
    <dbReference type="NCBI Taxonomy" id="2316383"/>
    <lineage>
        <taxon>Bacteria</taxon>
        <taxon>Bacillati</taxon>
        <taxon>Bacillota</taxon>
        <taxon>Clostridia</taxon>
        <taxon>Thermosediminibacterales</taxon>
        <taxon>Tepidanaerobacteraceae</taxon>
        <taxon>Biomaibacter</taxon>
    </lineage>
</organism>
<name>A0A3G2R7X0_9FIRM</name>
<keyword evidence="1" id="KW-1133">Transmembrane helix</keyword>
<protein>
    <submittedName>
        <fullName evidence="2">ABC-2 transporter permease</fullName>
    </submittedName>
</protein>
<dbReference type="PANTHER" id="PTHR41309">
    <property type="entry name" value="MEMBRANE PROTEIN-RELATED"/>
    <property type="match status" value="1"/>
</dbReference>
<feature type="transmembrane region" description="Helical" evidence="1">
    <location>
        <begin position="84"/>
        <end position="105"/>
    </location>
</feature>
<dbReference type="RefSeq" id="WP_122015289.1">
    <property type="nucleotide sequence ID" value="NZ_CP033169.1"/>
</dbReference>
<accession>A0A3G2R7X0</accession>
<reference evidence="2 3" key="1">
    <citation type="submission" date="2018-10" db="EMBL/GenBank/DDBJ databases">
        <authorList>
            <person name="Zhang X."/>
        </authorList>
    </citation>
    <scope>NUCLEOTIDE SEQUENCE [LARGE SCALE GENOMIC DNA]</scope>
    <source>
        <strain evidence="2 3">SK-G1</strain>
    </source>
</reference>
<sequence>MMFNLVLKDFLIQKKTFLIAFVYSVFFFIVFRGNVFKDFVYIMGSVAIGYIYIMYTVNLDEKNKSYLIINSLPVTRRQVVMSRYLFYIAVIFIGILIMSLVGMILKTVPGFSDLG</sequence>
<gene>
    <name evidence="2" type="ORF">D2962_13605</name>
</gene>
<dbReference type="AlphaFoldDB" id="A0A3G2R7X0"/>
<keyword evidence="1" id="KW-0472">Membrane</keyword>
<feature type="transmembrane region" description="Helical" evidence="1">
    <location>
        <begin position="16"/>
        <end position="33"/>
    </location>
</feature>
<keyword evidence="1" id="KW-0812">Transmembrane</keyword>
<evidence type="ECO:0000256" key="1">
    <source>
        <dbReference type="SAM" id="Phobius"/>
    </source>
</evidence>
<proteinExistence type="predicted"/>
<dbReference type="Pfam" id="PF13346">
    <property type="entry name" value="ABC2_membrane_5"/>
    <property type="match status" value="1"/>
</dbReference>
<dbReference type="InterPro" id="IPR025699">
    <property type="entry name" value="ABC2_memb-like"/>
</dbReference>
<dbReference type="Proteomes" id="UP000280960">
    <property type="component" value="Chromosome"/>
</dbReference>
<dbReference type="KEGG" id="bacg:D2962_13605"/>
<dbReference type="EMBL" id="CP033169">
    <property type="protein sequence ID" value="AYO31493.1"/>
    <property type="molecule type" value="Genomic_DNA"/>
</dbReference>